<dbReference type="RefSeq" id="WP_167165471.1">
    <property type="nucleotide sequence ID" value="NZ_JAAOYM010000001.1"/>
</dbReference>
<name>A0A7X5ZQA9_9PSEU</name>
<reference evidence="2 3" key="1">
    <citation type="submission" date="2020-03" db="EMBL/GenBank/DDBJ databases">
        <title>Sequencing the genomes of 1000 actinobacteria strains.</title>
        <authorList>
            <person name="Klenk H.-P."/>
        </authorList>
    </citation>
    <scope>NUCLEOTIDE SEQUENCE [LARGE SCALE GENOMIC DNA]</scope>
    <source>
        <strain evidence="2 3">DSM 45685</strain>
    </source>
</reference>
<keyword evidence="3" id="KW-1185">Reference proteome</keyword>
<dbReference type="EMBL" id="JAAOYM010000001">
    <property type="protein sequence ID" value="NIJ11547.1"/>
    <property type="molecule type" value="Genomic_DNA"/>
</dbReference>
<comment type="caution">
    <text evidence="2">The sequence shown here is derived from an EMBL/GenBank/DDBJ whole genome shotgun (WGS) entry which is preliminary data.</text>
</comment>
<organism evidence="2 3">
    <name type="scientific">Saccharomonospora amisosensis</name>
    <dbReference type="NCBI Taxonomy" id="1128677"/>
    <lineage>
        <taxon>Bacteria</taxon>
        <taxon>Bacillati</taxon>
        <taxon>Actinomycetota</taxon>
        <taxon>Actinomycetes</taxon>
        <taxon>Pseudonocardiales</taxon>
        <taxon>Pseudonocardiaceae</taxon>
        <taxon>Saccharomonospora</taxon>
    </lineage>
</organism>
<sequence length="69" mass="7285">MREQTDPAERPVPGPPPGHAAHDADPRAGIEEAVAALDELGDLPVAEHVERFDAVHTELAVALSSIDKV</sequence>
<evidence type="ECO:0000313" key="2">
    <source>
        <dbReference type="EMBL" id="NIJ11547.1"/>
    </source>
</evidence>
<dbReference type="AlphaFoldDB" id="A0A7X5ZQA9"/>
<dbReference type="Proteomes" id="UP000545493">
    <property type="component" value="Unassembled WGS sequence"/>
</dbReference>
<proteinExistence type="predicted"/>
<evidence type="ECO:0000256" key="1">
    <source>
        <dbReference type="SAM" id="MobiDB-lite"/>
    </source>
</evidence>
<protein>
    <submittedName>
        <fullName evidence="2">Uncharacterized protein</fullName>
    </submittedName>
</protein>
<accession>A0A7X5ZQA9</accession>
<gene>
    <name evidence="2" type="ORF">FHU38_001891</name>
</gene>
<evidence type="ECO:0000313" key="3">
    <source>
        <dbReference type="Proteomes" id="UP000545493"/>
    </source>
</evidence>
<feature type="region of interest" description="Disordered" evidence="1">
    <location>
        <begin position="1"/>
        <end position="27"/>
    </location>
</feature>